<keyword evidence="9 19" id="KW-0997">Cell inner membrane</keyword>
<evidence type="ECO:0000256" key="2">
    <source>
        <dbReference type="ARBA" id="ARBA00001936"/>
    </source>
</evidence>
<keyword evidence="12 20" id="KW-1133">Transmembrane helix</keyword>
<keyword evidence="10 19" id="KW-0808">Transferase</keyword>
<name>A0ABU1DED3_9HYPH</name>
<evidence type="ECO:0000256" key="3">
    <source>
        <dbReference type="ARBA" id="ARBA00004429"/>
    </source>
</evidence>
<evidence type="ECO:0000256" key="17">
    <source>
        <dbReference type="ARBA" id="ARBA00023264"/>
    </source>
</evidence>
<dbReference type="PIRSF" id="PIRSF000851">
    <property type="entry name" value="PcS"/>
    <property type="match status" value="1"/>
</dbReference>
<feature type="transmembrane region" description="Helical" evidence="20">
    <location>
        <begin position="20"/>
        <end position="42"/>
    </location>
</feature>
<comment type="catalytic activity">
    <reaction evidence="1 19">
        <text>a CDP-1,2-diacyl-sn-glycerol + choline = a 1,2-diacyl-sn-glycero-3-phosphocholine + CMP + H(+)</text>
        <dbReference type="Rhea" id="RHEA:14597"/>
        <dbReference type="ChEBI" id="CHEBI:15354"/>
        <dbReference type="ChEBI" id="CHEBI:15378"/>
        <dbReference type="ChEBI" id="CHEBI:57643"/>
        <dbReference type="ChEBI" id="CHEBI:58332"/>
        <dbReference type="ChEBI" id="CHEBI:60377"/>
        <dbReference type="EC" id="2.7.8.24"/>
    </reaction>
</comment>
<keyword evidence="11 20" id="KW-0812">Transmembrane</keyword>
<dbReference type="InterPro" id="IPR026027">
    <property type="entry name" value="PcS"/>
</dbReference>
<evidence type="ECO:0000256" key="4">
    <source>
        <dbReference type="ARBA" id="ARBA00010441"/>
    </source>
</evidence>
<feature type="transmembrane region" description="Helical" evidence="20">
    <location>
        <begin position="194"/>
        <end position="212"/>
    </location>
</feature>
<protein>
    <recommendedName>
        <fullName evidence="6 19">Phosphatidylcholine synthase</fullName>
        <shortName evidence="19">PC synthase</shortName>
        <shortName evidence="19">PCS</shortName>
        <ecNumber evidence="5 19">2.7.8.24</ecNumber>
    </recommendedName>
    <alternativeName>
        <fullName evidence="18 19">CDP-diglyceride-choline O-phosphatidyltransferase</fullName>
    </alternativeName>
</protein>
<evidence type="ECO:0000256" key="5">
    <source>
        <dbReference type="ARBA" id="ARBA00013195"/>
    </source>
</evidence>
<keyword evidence="16 19" id="KW-0464">Manganese</keyword>
<evidence type="ECO:0000256" key="7">
    <source>
        <dbReference type="ARBA" id="ARBA00022475"/>
    </source>
</evidence>
<evidence type="ECO:0000256" key="12">
    <source>
        <dbReference type="ARBA" id="ARBA00022989"/>
    </source>
</evidence>
<keyword evidence="7 19" id="KW-1003">Cell membrane</keyword>
<keyword evidence="8 19" id="KW-0444">Lipid biosynthesis</keyword>
<gene>
    <name evidence="21" type="ORF">IHQ68_07265</name>
</gene>
<evidence type="ECO:0000256" key="11">
    <source>
        <dbReference type="ARBA" id="ARBA00022692"/>
    </source>
</evidence>
<evidence type="ECO:0000256" key="6">
    <source>
        <dbReference type="ARBA" id="ARBA00015623"/>
    </source>
</evidence>
<evidence type="ECO:0000256" key="1">
    <source>
        <dbReference type="ARBA" id="ARBA00000958"/>
    </source>
</evidence>
<evidence type="ECO:0000256" key="19">
    <source>
        <dbReference type="PIRNR" id="PIRNR000851"/>
    </source>
</evidence>
<dbReference type="RefSeq" id="WP_309390299.1">
    <property type="nucleotide sequence ID" value="NZ_JADBEO010000012.1"/>
</dbReference>
<sequence length="243" mass="26049">MAATDPTEAPPDLLSPPQRLAALAVHLFTASGAALGFLALIAATERDFAKMFFWLAVALLVDGVDGTLARKARVHTRAPKLSGDVLDLVVDYVTYVLVPAYALAVSGLMPHGFGVPAALLVCVTAALYFATTDMKTEDLFFRGFPGIWNVAAFYLFVLAPPPWIGLALVVALSALTFAPIVFVHPMRVKLLRPLTLAALLAWSVLAALAVWSDLRPDAFVIWGLVALALYFVSLGLFRGRNLS</sequence>
<keyword evidence="14 19" id="KW-0472">Membrane</keyword>
<feature type="transmembrane region" description="Helical" evidence="20">
    <location>
        <begin position="85"/>
        <end position="105"/>
    </location>
</feature>
<comment type="similarity">
    <text evidence="4 19">Belongs to the CDP-alcohol phosphatidyltransferase class-I family.</text>
</comment>
<dbReference type="EC" id="2.7.8.24" evidence="5 19"/>
<evidence type="ECO:0000256" key="14">
    <source>
        <dbReference type="ARBA" id="ARBA00023136"/>
    </source>
</evidence>
<feature type="transmembrane region" description="Helical" evidence="20">
    <location>
        <begin position="163"/>
        <end position="182"/>
    </location>
</feature>
<dbReference type="Gene3D" id="1.20.120.1760">
    <property type="match status" value="1"/>
</dbReference>
<reference evidence="21" key="1">
    <citation type="submission" date="2020-10" db="EMBL/GenBank/DDBJ databases">
        <authorList>
            <person name="Abbas A."/>
            <person name="Razzaq R."/>
            <person name="Waqas M."/>
            <person name="Abbas N."/>
            <person name="Nielsen T.K."/>
            <person name="Hansen L.H."/>
            <person name="Hussain S."/>
            <person name="Shahid M."/>
        </authorList>
    </citation>
    <scope>NUCLEOTIDE SEQUENCE</scope>
    <source>
        <strain evidence="21">S14</strain>
    </source>
</reference>
<dbReference type="EMBL" id="JADBEO010000012">
    <property type="protein sequence ID" value="MDR4306415.1"/>
    <property type="molecule type" value="Genomic_DNA"/>
</dbReference>
<comment type="subcellular location">
    <subcellularLocation>
        <location evidence="3 19">Cell inner membrane</location>
        <topology evidence="3 19">Multi-pass membrane protein</topology>
    </subcellularLocation>
</comment>
<keyword evidence="15 19" id="KW-0594">Phospholipid biosynthesis</keyword>
<feature type="transmembrane region" description="Helical" evidence="20">
    <location>
        <begin position="111"/>
        <end position="130"/>
    </location>
</feature>
<proteinExistence type="inferred from homology"/>
<evidence type="ECO:0000256" key="15">
    <source>
        <dbReference type="ARBA" id="ARBA00023209"/>
    </source>
</evidence>
<accession>A0ABU1DED3</accession>
<feature type="transmembrane region" description="Helical" evidence="20">
    <location>
        <begin position="139"/>
        <end position="157"/>
    </location>
</feature>
<comment type="function">
    <text evidence="19">Condenses choline with CDP-diglyceride to produce phosphatidylcholine and CMP.</text>
</comment>
<dbReference type="InterPro" id="IPR043130">
    <property type="entry name" value="CDP-OH_PTrfase_TM_dom"/>
</dbReference>
<evidence type="ECO:0000256" key="16">
    <source>
        <dbReference type="ARBA" id="ARBA00023211"/>
    </source>
</evidence>
<comment type="caution">
    <text evidence="21">The sequence shown here is derived from an EMBL/GenBank/DDBJ whole genome shotgun (WGS) entry which is preliminary data.</text>
</comment>
<comment type="cofactor">
    <cofactor evidence="2 19">
        <name>Mn(2+)</name>
        <dbReference type="ChEBI" id="CHEBI:29035"/>
    </cofactor>
</comment>
<evidence type="ECO:0000256" key="9">
    <source>
        <dbReference type="ARBA" id="ARBA00022519"/>
    </source>
</evidence>
<evidence type="ECO:0000256" key="20">
    <source>
        <dbReference type="SAM" id="Phobius"/>
    </source>
</evidence>
<evidence type="ECO:0000313" key="21">
    <source>
        <dbReference type="EMBL" id="MDR4306415.1"/>
    </source>
</evidence>
<evidence type="ECO:0000313" key="22">
    <source>
        <dbReference type="Proteomes" id="UP001181622"/>
    </source>
</evidence>
<keyword evidence="13 19" id="KW-0443">Lipid metabolism</keyword>
<evidence type="ECO:0000256" key="18">
    <source>
        <dbReference type="ARBA" id="ARBA00033321"/>
    </source>
</evidence>
<keyword evidence="22" id="KW-1185">Reference proteome</keyword>
<feature type="transmembrane region" description="Helical" evidence="20">
    <location>
        <begin position="218"/>
        <end position="237"/>
    </location>
</feature>
<evidence type="ECO:0000256" key="8">
    <source>
        <dbReference type="ARBA" id="ARBA00022516"/>
    </source>
</evidence>
<evidence type="ECO:0000256" key="13">
    <source>
        <dbReference type="ARBA" id="ARBA00023098"/>
    </source>
</evidence>
<organism evidence="21 22">
    <name type="scientific">Chelatococcus sambhunathii</name>
    <dbReference type="NCBI Taxonomy" id="363953"/>
    <lineage>
        <taxon>Bacteria</taxon>
        <taxon>Pseudomonadati</taxon>
        <taxon>Pseudomonadota</taxon>
        <taxon>Alphaproteobacteria</taxon>
        <taxon>Hyphomicrobiales</taxon>
        <taxon>Chelatococcaceae</taxon>
        <taxon>Chelatococcus</taxon>
    </lineage>
</organism>
<keyword evidence="17 19" id="KW-1208">Phospholipid metabolism</keyword>
<dbReference type="Proteomes" id="UP001181622">
    <property type="component" value="Unassembled WGS sequence"/>
</dbReference>
<evidence type="ECO:0000256" key="10">
    <source>
        <dbReference type="ARBA" id="ARBA00022679"/>
    </source>
</evidence>